<sequence>MFTVKSPYYSLGLFKRNATLLSTRLNNTSERASKRRSQPCNLCWSQELRVARASRDNLVRLSREESTGGFHATWIRYIKTSDENSWLALRVEPPVNQTLREEHAREVAQCRVDLGQSANDWWWCTDDVAGTIIVLEDQGSSSVPEATILLHHSSTKRCERHQIPIVSNFKRVWHC</sequence>
<keyword evidence="2" id="KW-1185">Reference proteome</keyword>
<reference evidence="1" key="1">
    <citation type="journal article" date="2020" name="Stud. Mycol.">
        <title>101 Dothideomycetes genomes: a test case for predicting lifestyles and emergence of pathogens.</title>
        <authorList>
            <person name="Haridas S."/>
            <person name="Albert R."/>
            <person name="Binder M."/>
            <person name="Bloem J."/>
            <person name="Labutti K."/>
            <person name="Salamov A."/>
            <person name="Andreopoulos B."/>
            <person name="Baker S."/>
            <person name="Barry K."/>
            <person name="Bills G."/>
            <person name="Bluhm B."/>
            <person name="Cannon C."/>
            <person name="Castanera R."/>
            <person name="Culley D."/>
            <person name="Daum C."/>
            <person name="Ezra D."/>
            <person name="Gonzalez J."/>
            <person name="Henrissat B."/>
            <person name="Kuo A."/>
            <person name="Liang C."/>
            <person name="Lipzen A."/>
            <person name="Lutzoni F."/>
            <person name="Magnuson J."/>
            <person name="Mondo S."/>
            <person name="Nolan M."/>
            <person name="Ohm R."/>
            <person name="Pangilinan J."/>
            <person name="Park H.-J."/>
            <person name="Ramirez L."/>
            <person name="Alfaro M."/>
            <person name="Sun H."/>
            <person name="Tritt A."/>
            <person name="Yoshinaga Y."/>
            <person name="Zwiers L.-H."/>
            <person name="Turgeon B."/>
            <person name="Goodwin S."/>
            <person name="Spatafora J."/>
            <person name="Crous P."/>
            <person name="Grigoriev I."/>
        </authorList>
    </citation>
    <scope>NUCLEOTIDE SEQUENCE</scope>
    <source>
        <strain evidence="1">CBS 627.86</strain>
    </source>
</reference>
<gene>
    <name evidence="1" type="ORF">BDV96DRAFT_603167</name>
</gene>
<protein>
    <submittedName>
        <fullName evidence="1">Uncharacterized protein</fullName>
    </submittedName>
</protein>
<dbReference type="AlphaFoldDB" id="A0A6A5YXM3"/>
<proteinExistence type="predicted"/>
<accession>A0A6A5YXM3</accession>
<organism evidence="1 2">
    <name type="scientific">Lophiotrema nucula</name>
    <dbReference type="NCBI Taxonomy" id="690887"/>
    <lineage>
        <taxon>Eukaryota</taxon>
        <taxon>Fungi</taxon>
        <taxon>Dikarya</taxon>
        <taxon>Ascomycota</taxon>
        <taxon>Pezizomycotina</taxon>
        <taxon>Dothideomycetes</taxon>
        <taxon>Pleosporomycetidae</taxon>
        <taxon>Pleosporales</taxon>
        <taxon>Lophiotremataceae</taxon>
        <taxon>Lophiotrema</taxon>
    </lineage>
</organism>
<name>A0A6A5YXM3_9PLEO</name>
<dbReference type="EMBL" id="ML977334">
    <property type="protein sequence ID" value="KAF2111583.1"/>
    <property type="molecule type" value="Genomic_DNA"/>
</dbReference>
<dbReference type="Proteomes" id="UP000799770">
    <property type="component" value="Unassembled WGS sequence"/>
</dbReference>
<evidence type="ECO:0000313" key="2">
    <source>
        <dbReference type="Proteomes" id="UP000799770"/>
    </source>
</evidence>
<evidence type="ECO:0000313" key="1">
    <source>
        <dbReference type="EMBL" id="KAF2111583.1"/>
    </source>
</evidence>